<gene>
    <name evidence="2" type="ORF">SY83_17950</name>
</gene>
<dbReference type="PATRIC" id="fig|1178515.4.peg.3618"/>
<dbReference type="STRING" id="1178515.SY83_17950"/>
<organism evidence="2 3">
    <name type="scientific">Paenibacillus swuensis</name>
    <dbReference type="NCBI Taxonomy" id="1178515"/>
    <lineage>
        <taxon>Bacteria</taxon>
        <taxon>Bacillati</taxon>
        <taxon>Bacillota</taxon>
        <taxon>Bacilli</taxon>
        <taxon>Bacillales</taxon>
        <taxon>Paenibacillaceae</taxon>
        <taxon>Paenibacillus</taxon>
    </lineage>
</organism>
<dbReference type="AlphaFoldDB" id="A0A172TLE7"/>
<evidence type="ECO:0008006" key="4">
    <source>
        <dbReference type="Google" id="ProtNLM"/>
    </source>
</evidence>
<keyword evidence="1" id="KW-0812">Transmembrane</keyword>
<evidence type="ECO:0000256" key="1">
    <source>
        <dbReference type="SAM" id="Phobius"/>
    </source>
</evidence>
<feature type="transmembrane region" description="Helical" evidence="1">
    <location>
        <begin position="445"/>
        <end position="466"/>
    </location>
</feature>
<accession>A0A172TLE7</accession>
<name>A0A172TLE7_9BACL</name>
<keyword evidence="1" id="KW-0472">Membrane</keyword>
<evidence type="ECO:0000313" key="3">
    <source>
        <dbReference type="Proteomes" id="UP000076927"/>
    </source>
</evidence>
<feature type="transmembrane region" description="Helical" evidence="1">
    <location>
        <begin position="404"/>
        <end position="425"/>
    </location>
</feature>
<evidence type="ECO:0000313" key="2">
    <source>
        <dbReference type="EMBL" id="ANE47861.1"/>
    </source>
</evidence>
<keyword evidence="1" id="KW-1133">Transmembrane helix</keyword>
<proteinExistence type="predicted"/>
<protein>
    <recommendedName>
        <fullName evidence="4">Group-specific protein</fullName>
    </recommendedName>
</protein>
<dbReference type="Proteomes" id="UP000076927">
    <property type="component" value="Chromosome"/>
</dbReference>
<reference evidence="2 3" key="1">
    <citation type="submission" date="2015-01" db="EMBL/GenBank/DDBJ databases">
        <title>Paenibacillus swuensis/DY6/whole genome sequencing.</title>
        <authorList>
            <person name="Kim M.K."/>
            <person name="Srinivasan S."/>
            <person name="Lee J.-J."/>
        </authorList>
    </citation>
    <scope>NUCLEOTIDE SEQUENCE [LARGE SCALE GENOMIC DNA]</scope>
    <source>
        <strain evidence="2 3">DY6</strain>
    </source>
</reference>
<dbReference type="KEGG" id="pswu:SY83_17950"/>
<keyword evidence="3" id="KW-1185">Reference proteome</keyword>
<dbReference type="EMBL" id="CP011388">
    <property type="protein sequence ID" value="ANE47861.1"/>
    <property type="molecule type" value="Genomic_DNA"/>
</dbReference>
<sequence length="479" mass="56409">MQMKQEVTEKKLRTGLGQFIFPFSIEPNKRESMISQLVSDGYEPFYLNKMELEKKYYGSEFNVSHQRMERYFLPFTSNVLFPHEDDPDAMQRFSKKLDLECELNTPFHAIPFRILSIDVMLCPFDLGFITIRTELAGESIVLSTALEFASRLRVLQDVTDQDCQTSIQHDGVDYEEVEKFIFQKLASGILPFLDKSGMEGAYFETLPYFMDERMYCIFFYGLEEGEQYIQNDLYRVARLDGYDMDGKPFISSSNPDYIQRYCEIHSYNRWAPDTNYIVNEHTFACITNQTEGRMRHLANQMFGEYYYGLLLNMFHKIVLLKLSNCYSHVRMARDNDAIEDLIRNITKFSSKYFFLELVSQSQGREIFIMMRRIFNNNELYQDVKQTLMDLFKYQERFASRNQNYLLMILTLYTVVGGIYGMNQVIEDLKGDIDWGKMGGYSVFEYIALFITFSGLLVGFLLGAHVIRRYVKEQIKKNKQ</sequence>